<dbReference type="Proteomes" id="UP001161247">
    <property type="component" value="Chromosome 4"/>
</dbReference>
<feature type="region of interest" description="Disordered" evidence="1">
    <location>
        <begin position="115"/>
        <end position="168"/>
    </location>
</feature>
<evidence type="ECO:0000256" key="1">
    <source>
        <dbReference type="SAM" id="MobiDB-lite"/>
    </source>
</evidence>
<reference evidence="2" key="1">
    <citation type="submission" date="2023-03" db="EMBL/GenBank/DDBJ databases">
        <authorList>
            <person name="Julca I."/>
        </authorList>
    </citation>
    <scope>NUCLEOTIDE SEQUENCE</scope>
</reference>
<dbReference type="AlphaFoldDB" id="A0AAV1D8U1"/>
<organism evidence="2 3">
    <name type="scientific">Oldenlandia corymbosa var. corymbosa</name>
    <dbReference type="NCBI Taxonomy" id="529605"/>
    <lineage>
        <taxon>Eukaryota</taxon>
        <taxon>Viridiplantae</taxon>
        <taxon>Streptophyta</taxon>
        <taxon>Embryophyta</taxon>
        <taxon>Tracheophyta</taxon>
        <taxon>Spermatophyta</taxon>
        <taxon>Magnoliopsida</taxon>
        <taxon>eudicotyledons</taxon>
        <taxon>Gunneridae</taxon>
        <taxon>Pentapetalae</taxon>
        <taxon>asterids</taxon>
        <taxon>lamiids</taxon>
        <taxon>Gentianales</taxon>
        <taxon>Rubiaceae</taxon>
        <taxon>Rubioideae</taxon>
        <taxon>Spermacoceae</taxon>
        <taxon>Hedyotis-Oldenlandia complex</taxon>
        <taxon>Oldenlandia</taxon>
    </lineage>
</organism>
<feature type="compositionally biased region" description="Basic and acidic residues" evidence="1">
    <location>
        <begin position="146"/>
        <end position="155"/>
    </location>
</feature>
<protein>
    <submittedName>
        <fullName evidence="2">OLC1v1001491C1</fullName>
    </submittedName>
</protein>
<feature type="compositionally biased region" description="Polar residues" evidence="1">
    <location>
        <begin position="115"/>
        <end position="128"/>
    </location>
</feature>
<feature type="compositionally biased region" description="Acidic residues" evidence="1">
    <location>
        <begin position="130"/>
        <end position="145"/>
    </location>
</feature>
<dbReference type="EMBL" id="OX459121">
    <property type="protein sequence ID" value="CAI9103062.1"/>
    <property type="molecule type" value="Genomic_DNA"/>
</dbReference>
<accession>A0AAV1D8U1</accession>
<keyword evidence="3" id="KW-1185">Reference proteome</keyword>
<gene>
    <name evidence="2" type="ORF">OLC1_LOCUS12293</name>
</gene>
<evidence type="ECO:0000313" key="2">
    <source>
        <dbReference type="EMBL" id="CAI9103062.1"/>
    </source>
</evidence>
<proteinExistence type="predicted"/>
<sequence length="311" mass="35546">MAFNGPFILNIFWNSYFSVENGIVNTSGNIADSIVFFERMISFSELVDRICSSANLNRDTVQLTLSLLYIDGSGTKRVAPIREDNSLLLIYHLSMSWLEIYVRVQIIPDTYRASTSQQQIGARTSGCGNNEEDIEDNEEEIEDDAEYHGDPKEYEPPSSQSDDSDDEVSGNWGQHIYNYIGAFDPNHIDSDEDNPVFWNGDLENITIGTRFRSREDVIYAISRWSIHAGMEFKVKESKVRELNNVYPGVLRHSYSMRHVQSNLLSHYRGKGLSVLCTEIATELEVKKYESARERLTRQAAKSTETRIFYSS</sequence>
<evidence type="ECO:0000313" key="3">
    <source>
        <dbReference type="Proteomes" id="UP001161247"/>
    </source>
</evidence>
<name>A0AAV1D8U1_OLDCO</name>